<proteinExistence type="inferred from homology"/>
<dbReference type="EMBL" id="KE343971">
    <property type="protein sequence ID" value="EXB50011.1"/>
    <property type="molecule type" value="Genomic_DNA"/>
</dbReference>
<evidence type="ECO:0000256" key="1">
    <source>
        <dbReference type="ARBA" id="ARBA00004123"/>
    </source>
</evidence>
<dbReference type="Pfam" id="PF04084">
    <property type="entry name" value="RecA-like_ORC2"/>
    <property type="match status" value="1"/>
</dbReference>
<comment type="function">
    <text evidence="5">Component of the origin recognition complex (ORC) that binds origins of replication. DNA-binding is ATP-dependent. ORC is required to assemble the pre-replication complex necessary to initiate DNA replication.</text>
</comment>
<accession>W9QPV5</accession>
<dbReference type="eggNOG" id="KOG2928">
    <property type="taxonomic scope" value="Eukaryota"/>
</dbReference>
<feature type="domain" description="Origin recognition complex subunit 2 RecA-like" evidence="6">
    <location>
        <begin position="10"/>
        <end position="98"/>
    </location>
</feature>
<name>W9QPV5_9ROSA</name>
<evidence type="ECO:0000256" key="5">
    <source>
        <dbReference type="RuleBase" id="RU368084"/>
    </source>
</evidence>
<reference evidence="9" key="1">
    <citation type="submission" date="2013-01" db="EMBL/GenBank/DDBJ databases">
        <title>Draft Genome Sequence of a Mulberry Tree, Morus notabilis C.K. Schneid.</title>
        <authorList>
            <person name="He N."/>
            <person name="Zhao S."/>
        </authorList>
    </citation>
    <scope>NUCLEOTIDE SEQUENCE</scope>
</reference>
<dbReference type="PANTHER" id="PTHR14052:SF0">
    <property type="entry name" value="ORIGIN RECOGNITION COMPLEX SUBUNIT 2"/>
    <property type="match status" value="1"/>
</dbReference>
<evidence type="ECO:0000259" key="6">
    <source>
        <dbReference type="Pfam" id="PF04084"/>
    </source>
</evidence>
<keyword evidence="4 5" id="KW-0539">Nucleus</keyword>
<dbReference type="InterPro" id="IPR056772">
    <property type="entry name" value="RecA-like_ORC2"/>
</dbReference>
<dbReference type="Pfam" id="PF24882">
    <property type="entry name" value="WHD_ORC2"/>
    <property type="match status" value="1"/>
</dbReference>
<gene>
    <name evidence="8" type="ORF">L484_003368</name>
</gene>
<evidence type="ECO:0000259" key="7">
    <source>
        <dbReference type="Pfam" id="PF24882"/>
    </source>
</evidence>
<evidence type="ECO:0000313" key="8">
    <source>
        <dbReference type="EMBL" id="EXB50011.1"/>
    </source>
</evidence>
<dbReference type="STRING" id="981085.W9QPV5"/>
<keyword evidence="9" id="KW-1185">Reference proteome</keyword>
<feature type="domain" description="Origin recognition complex subunit 2 winged-helix" evidence="7">
    <location>
        <begin position="152"/>
        <end position="211"/>
    </location>
</feature>
<evidence type="ECO:0000256" key="2">
    <source>
        <dbReference type="ARBA" id="ARBA00007421"/>
    </source>
</evidence>
<dbReference type="GO" id="GO:0003688">
    <property type="term" value="F:DNA replication origin binding"/>
    <property type="evidence" value="ECO:0007669"/>
    <property type="project" value="UniProtKB-UniRule"/>
</dbReference>
<evidence type="ECO:0000313" key="9">
    <source>
        <dbReference type="Proteomes" id="UP000030645"/>
    </source>
</evidence>
<dbReference type="InterPro" id="IPR056773">
    <property type="entry name" value="WHD_ORC2"/>
</dbReference>
<keyword evidence="3 5" id="KW-0235">DNA replication</keyword>
<comment type="subcellular location">
    <subcellularLocation>
        <location evidence="1 5">Nucleus</location>
    </subcellularLocation>
</comment>
<protein>
    <recommendedName>
        <fullName evidence="5">Origin recognition complex subunit 2</fullName>
    </recommendedName>
</protein>
<dbReference type="InterPro" id="IPR007220">
    <property type="entry name" value="ORC2"/>
</dbReference>
<evidence type="ECO:0000256" key="4">
    <source>
        <dbReference type="ARBA" id="ARBA00023242"/>
    </source>
</evidence>
<dbReference type="AlphaFoldDB" id="W9QPV5"/>
<dbReference type="Proteomes" id="UP000030645">
    <property type="component" value="Unassembled WGS sequence"/>
</dbReference>
<evidence type="ECO:0000256" key="3">
    <source>
        <dbReference type="ARBA" id="ARBA00022705"/>
    </source>
</evidence>
<dbReference type="GO" id="GO:0006260">
    <property type="term" value="P:DNA replication"/>
    <property type="evidence" value="ECO:0007669"/>
    <property type="project" value="UniProtKB-UniRule"/>
</dbReference>
<dbReference type="GO" id="GO:0005664">
    <property type="term" value="C:nuclear origin of replication recognition complex"/>
    <property type="evidence" value="ECO:0007669"/>
    <property type="project" value="UniProtKB-UniRule"/>
</dbReference>
<dbReference type="PANTHER" id="PTHR14052">
    <property type="entry name" value="ORIGIN RECOGNITION COMPLEX SUBUNIT 2"/>
    <property type="match status" value="1"/>
</dbReference>
<comment type="similarity">
    <text evidence="2 5">Belongs to the ORC2 family.</text>
</comment>
<organism evidence="8 9">
    <name type="scientific">Morus notabilis</name>
    <dbReference type="NCBI Taxonomy" id="981085"/>
    <lineage>
        <taxon>Eukaryota</taxon>
        <taxon>Viridiplantae</taxon>
        <taxon>Streptophyta</taxon>
        <taxon>Embryophyta</taxon>
        <taxon>Tracheophyta</taxon>
        <taxon>Spermatophyta</taxon>
        <taxon>Magnoliopsida</taxon>
        <taxon>eudicotyledons</taxon>
        <taxon>Gunneridae</taxon>
        <taxon>Pentapetalae</taxon>
        <taxon>rosids</taxon>
        <taxon>fabids</taxon>
        <taxon>Rosales</taxon>
        <taxon>Moraceae</taxon>
        <taxon>Moreae</taxon>
        <taxon>Morus</taxon>
    </lineage>
</organism>
<sequence>MPKGHQPFNSKSVDDLLEFLDGPQVEENDCFICIIVHNIDGPGLRDSETQQILARLASHIRIVASVDHCECTSLLFYMSLVWNKKMVHTQFNWGWYHVPTFAAYKVEGTHIPLILANDNTTQSAKNAALVLLSLTPNAQSVFRVLAEYQLSHPDEEGMPFDNLYTTCREWFLASNQVTLNFHLTEFNDHELVKTRRHSDGQDCLYIPLTAEALRKLLLEIGQ</sequence>
<comment type="subunit">
    <text evidence="5">Component of the origin recognition complex (ORC).</text>
</comment>